<dbReference type="Pfam" id="PF08031">
    <property type="entry name" value="BBE"/>
    <property type="match status" value="1"/>
</dbReference>
<evidence type="ECO:0000313" key="11">
    <source>
        <dbReference type="Proteomes" id="UP000075243"/>
    </source>
</evidence>
<dbReference type="Gramene" id="C.cajan_25163.t">
    <property type="protein sequence ID" value="C.cajan_25163.t"/>
    <property type="gene ID" value="C.cajan_25163"/>
</dbReference>
<keyword evidence="3" id="KW-0285">Flavoprotein</keyword>
<accession>A0A151S8Z3</accession>
<dbReference type="FunFam" id="3.30.43.10:FF:000004">
    <property type="entry name" value="Berberine bridge enzyme-like 15"/>
    <property type="match status" value="1"/>
</dbReference>
<name>A0A151S8Z3_CAJCA</name>
<dbReference type="InterPro" id="IPR012951">
    <property type="entry name" value="BBE"/>
</dbReference>
<dbReference type="InterPro" id="IPR016167">
    <property type="entry name" value="FAD-bd_PCMH_sub1"/>
</dbReference>
<dbReference type="EMBL" id="KQ483441">
    <property type="protein sequence ID" value="KYP51211.1"/>
    <property type="molecule type" value="Genomic_DNA"/>
</dbReference>
<dbReference type="GO" id="GO:0016491">
    <property type="term" value="F:oxidoreductase activity"/>
    <property type="evidence" value="ECO:0007669"/>
    <property type="project" value="InterPro"/>
</dbReference>
<keyword evidence="11" id="KW-1185">Reference proteome</keyword>
<protein>
    <submittedName>
        <fullName evidence="10">Reticuline oxidase-like protein</fullName>
    </submittedName>
</protein>
<dbReference type="InterPro" id="IPR016166">
    <property type="entry name" value="FAD-bd_PCMH"/>
</dbReference>
<keyword evidence="4 8" id="KW-0732">Signal</keyword>
<evidence type="ECO:0000256" key="1">
    <source>
        <dbReference type="ARBA" id="ARBA00001974"/>
    </source>
</evidence>
<dbReference type="PANTHER" id="PTHR32448">
    <property type="entry name" value="OS08G0158400 PROTEIN"/>
    <property type="match status" value="1"/>
</dbReference>
<dbReference type="GO" id="GO:0071949">
    <property type="term" value="F:FAD binding"/>
    <property type="evidence" value="ECO:0007669"/>
    <property type="project" value="InterPro"/>
</dbReference>
<feature type="domain" description="FAD-binding PCMH-type" evidence="9">
    <location>
        <begin position="72"/>
        <end position="245"/>
    </location>
</feature>
<dbReference type="InterPro" id="IPR036318">
    <property type="entry name" value="FAD-bd_PCMH-like_sf"/>
</dbReference>
<feature type="chain" id="PRO_5007588376" evidence="8">
    <location>
        <begin position="23"/>
        <end position="377"/>
    </location>
</feature>
<sequence length="377" mass="42352">MTPFRFFLSTLTFLLSLFVASSDLSPLQNFLYCLSNHPSPANISNVIYTPNHPSFLSILHMHTHNHRFSASTTPKPLAIVTAMHESHVQGSVTCAKSNGLQIRIRSGGHDSEGLSYVSDVPFVILDMFHFGSVDMDIAKGVAWVQAGATLGQVYYHIAEKSRVHGFPAGVCPTVGAGGHFSGGGYGNMMRKYGLSVDNIIDATLVDVNGNIHDRNYKTMSDYVKRPISKTALESMWELMMKSVNVKMEWNPYGGKMQEISPSETPFPHRAGNLFLIEYLTSWRQDGVEAASYYLNVSRSFYEFMTPYVSHSPREAFLNYRNLDLGANHPSNATNIYIARSYGNKYFRGNFERLVRVKSRVDPDNFFRFEQSIPPLSR</sequence>
<dbReference type="GO" id="GO:1901696">
    <property type="term" value="P:cannabinoid biosynthetic process"/>
    <property type="evidence" value="ECO:0007669"/>
    <property type="project" value="UniProtKB-ARBA"/>
</dbReference>
<evidence type="ECO:0000256" key="4">
    <source>
        <dbReference type="ARBA" id="ARBA00022729"/>
    </source>
</evidence>
<dbReference type="Gene3D" id="3.40.462.20">
    <property type="match status" value="1"/>
</dbReference>
<evidence type="ECO:0000256" key="6">
    <source>
        <dbReference type="ARBA" id="ARBA00023157"/>
    </source>
</evidence>
<evidence type="ECO:0000256" key="3">
    <source>
        <dbReference type="ARBA" id="ARBA00022630"/>
    </source>
</evidence>
<dbReference type="Proteomes" id="UP000075243">
    <property type="component" value="Unassembled WGS sequence"/>
</dbReference>
<reference evidence="10" key="1">
    <citation type="journal article" date="2012" name="Nat. Biotechnol.">
        <title>Draft genome sequence of pigeonpea (Cajanus cajan), an orphan legume crop of resource-poor farmers.</title>
        <authorList>
            <person name="Varshney R.K."/>
            <person name="Chen W."/>
            <person name="Li Y."/>
            <person name="Bharti A.K."/>
            <person name="Saxena R.K."/>
            <person name="Schlueter J.A."/>
            <person name="Donoghue M.T."/>
            <person name="Azam S."/>
            <person name="Fan G."/>
            <person name="Whaley A.M."/>
            <person name="Farmer A.D."/>
            <person name="Sheridan J."/>
            <person name="Iwata A."/>
            <person name="Tuteja R."/>
            <person name="Penmetsa R.V."/>
            <person name="Wu W."/>
            <person name="Upadhyaya H.D."/>
            <person name="Yang S.P."/>
            <person name="Shah T."/>
            <person name="Saxena K.B."/>
            <person name="Michael T."/>
            <person name="McCombie W.R."/>
            <person name="Yang B."/>
            <person name="Zhang G."/>
            <person name="Yang H."/>
            <person name="Wang J."/>
            <person name="Spillane C."/>
            <person name="Cook D.R."/>
            <person name="May G.D."/>
            <person name="Xu X."/>
            <person name="Jackson S.A."/>
        </authorList>
    </citation>
    <scope>NUCLEOTIDE SEQUENCE [LARGE SCALE GENOMIC DNA]</scope>
</reference>
<comment type="similarity">
    <text evidence="2">Belongs to the oxygen-dependent FAD-linked oxidoreductase family.</text>
</comment>
<dbReference type="InterPro" id="IPR006094">
    <property type="entry name" value="Oxid_FAD_bind_N"/>
</dbReference>
<evidence type="ECO:0000256" key="2">
    <source>
        <dbReference type="ARBA" id="ARBA00005466"/>
    </source>
</evidence>
<dbReference type="OMA" id="FTHRAGN"/>
<keyword evidence="6" id="KW-1015">Disulfide bond</keyword>
<dbReference type="PROSITE" id="PS51387">
    <property type="entry name" value="FAD_PCMH"/>
    <property type="match status" value="1"/>
</dbReference>
<evidence type="ECO:0000259" key="9">
    <source>
        <dbReference type="PROSITE" id="PS51387"/>
    </source>
</evidence>
<dbReference type="Gene3D" id="3.30.43.10">
    <property type="entry name" value="Uridine Diphospho-n-acetylenolpyruvylglucosamine Reductase, domain 2"/>
    <property type="match status" value="1"/>
</dbReference>
<dbReference type="AlphaFoldDB" id="A0A151S8Z3"/>
<keyword evidence="5" id="KW-0274">FAD</keyword>
<proteinExistence type="inferred from homology"/>
<dbReference type="SUPFAM" id="SSF56176">
    <property type="entry name" value="FAD-binding/transporter-associated domain-like"/>
    <property type="match status" value="1"/>
</dbReference>
<feature type="signal peptide" evidence="8">
    <location>
        <begin position="1"/>
        <end position="22"/>
    </location>
</feature>
<keyword evidence="7" id="KW-0325">Glycoprotein</keyword>
<evidence type="ECO:0000256" key="5">
    <source>
        <dbReference type="ARBA" id="ARBA00022827"/>
    </source>
</evidence>
<evidence type="ECO:0000313" key="10">
    <source>
        <dbReference type="EMBL" id="KYP51211.1"/>
    </source>
</evidence>
<dbReference type="Pfam" id="PF01565">
    <property type="entry name" value="FAD_binding_4"/>
    <property type="match status" value="1"/>
</dbReference>
<evidence type="ECO:0000256" key="7">
    <source>
        <dbReference type="ARBA" id="ARBA00023180"/>
    </source>
</evidence>
<evidence type="ECO:0000256" key="8">
    <source>
        <dbReference type="SAM" id="SignalP"/>
    </source>
</evidence>
<gene>
    <name evidence="10" type="ORF">KK1_026894</name>
</gene>
<comment type="cofactor">
    <cofactor evidence="1">
        <name>FAD</name>
        <dbReference type="ChEBI" id="CHEBI:57692"/>
    </cofactor>
</comment>
<dbReference type="InterPro" id="IPR016169">
    <property type="entry name" value="FAD-bd_PCMH_sub2"/>
</dbReference>
<organism evidence="10 11">
    <name type="scientific">Cajanus cajan</name>
    <name type="common">Pigeon pea</name>
    <name type="synonym">Cajanus indicus</name>
    <dbReference type="NCBI Taxonomy" id="3821"/>
    <lineage>
        <taxon>Eukaryota</taxon>
        <taxon>Viridiplantae</taxon>
        <taxon>Streptophyta</taxon>
        <taxon>Embryophyta</taxon>
        <taxon>Tracheophyta</taxon>
        <taxon>Spermatophyta</taxon>
        <taxon>Magnoliopsida</taxon>
        <taxon>eudicotyledons</taxon>
        <taxon>Gunneridae</taxon>
        <taxon>Pentapetalae</taxon>
        <taxon>rosids</taxon>
        <taxon>fabids</taxon>
        <taxon>Fabales</taxon>
        <taxon>Fabaceae</taxon>
        <taxon>Papilionoideae</taxon>
        <taxon>50 kb inversion clade</taxon>
        <taxon>NPAAA clade</taxon>
        <taxon>indigoferoid/millettioid clade</taxon>
        <taxon>Phaseoleae</taxon>
        <taxon>Cajanus</taxon>
    </lineage>
</organism>
<dbReference type="Gene3D" id="3.30.465.10">
    <property type="match status" value="2"/>
</dbReference>